<keyword evidence="2" id="KW-1185">Reference proteome</keyword>
<sequence>MTIDQNDLLVECFKNGADDHDSGFVVHFFSDHDADSISISQEIDSYLETRLFDAIMTSSAWKCRRVNARLAPVVTKILDIDPDQPTVVAIKHGVMVTKQT</sequence>
<proteinExistence type="predicted"/>
<accession>A0AAD2CYA4</accession>
<dbReference type="Proteomes" id="UP001295423">
    <property type="component" value="Unassembled WGS sequence"/>
</dbReference>
<evidence type="ECO:0000313" key="1">
    <source>
        <dbReference type="EMBL" id="CAJ1945592.1"/>
    </source>
</evidence>
<protein>
    <submittedName>
        <fullName evidence="1">Uncharacterized protein</fullName>
    </submittedName>
</protein>
<dbReference type="EMBL" id="CAKOGP040001446">
    <property type="protein sequence ID" value="CAJ1945592.1"/>
    <property type="molecule type" value="Genomic_DNA"/>
</dbReference>
<gene>
    <name evidence="1" type="ORF">CYCCA115_LOCUS9736</name>
</gene>
<organism evidence="1 2">
    <name type="scientific">Cylindrotheca closterium</name>
    <dbReference type="NCBI Taxonomy" id="2856"/>
    <lineage>
        <taxon>Eukaryota</taxon>
        <taxon>Sar</taxon>
        <taxon>Stramenopiles</taxon>
        <taxon>Ochrophyta</taxon>
        <taxon>Bacillariophyta</taxon>
        <taxon>Bacillariophyceae</taxon>
        <taxon>Bacillariophycidae</taxon>
        <taxon>Bacillariales</taxon>
        <taxon>Bacillariaceae</taxon>
        <taxon>Cylindrotheca</taxon>
    </lineage>
</organism>
<dbReference type="AlphaFoldDB" id="A0AAD2CYA4"/>
<name>A0AAD2CYA4_9STRA</name>
<reference evidence="1" key="1">
    <citation type="submission" date="2023-08" db="EMBL/GenBank/DDBJ databases">
        <authorList>
            <person name="Audoor S."/>
            <person name="Bilcke G."/>
        </authorList>
    </citation>
    <scope>NUCLEOTIDE SEQUENCE</scope>
</reference>
<evidence type="ECO:0000313" key="2">
    <source>
        <dbReference type="Proteomes" id="UP001295423"/>
    </source>
</evidence>
<comment type="caution">
    <text evidence="1">The sequence shown here is derived from an EMBL/GenBank/DDBJ whole genome shotgun (WGS) entry which is preliminary data.</text>
</comment>